<feature type="region of interest" description="Disordered" evidence="1">
    <location>
        <begin position="31"/>
        <end position="99"/>
    </location>
</feature>
<accession>A0A0L9VT14</accession>
<dbReference type="AlphaFoldDB" id="A0A0L9VT14"/>
<dbReference type="EMBL" id="CM003381">
    <property type="protein sequence ID" value="KOM58226.1"/>
    <property type="molecule type" value="Genomic_DNA"/>
</dbReference>
<gene>
    <name evidence="2" type="ORF">LR48_Vigan11g126000</name>
</gene>
<name>A0A0L9VT14_PHAAN</name>
<proteinExistence type="predicted"/>
<reference evidence="3" key="1">
    <citation type="journal article" date="2015" name="Proc. Natl. Acad. Sci. U.S.A.">
        <title>Genome sequencing of adzuki bean (Vigna angularis) provides insight into high starch and low fat accumulation and domestication.</title>
        <authorList>
            <person name="Yang K."/>
            <person name="Tian Z."/>
            <person name="Chen C."/>
            <person name="Luo L."/>
            <person name="Zhao B."/>
            <person name="Wang Z."/>
            <person name="Yu L."/>
            <person name="Li Y."/>
            <person name="Sun Y."/>
            <person name="Li W."/>
            <person name="Chen Y."/>
            <person name="Li Y."/>
            <person name="Zhang Y."/>
            <person name="Ai D."/>
            <person name="Zhao J."/>
            <person name="Shang C."/>
            <person name="Ma Y."/>
            <person name="Wu B."/>
            <person name="Wang M."/>
            <person name="Gao L."/>
            <person name="Sun D."/>
            <person name="Zhang P."/>
            <person name="Guo F."/>
            <person name="Wang W."/>
            <person name="Li Y."/>
            <person name="Wang J."/>
            <person name="Varshney R.K."/>
            <person name="Wang J."/>
            <person name="Ling H.Q."/>
            <person name="Wan P."/>
        </authorList>
    </citation>
    <scope>NUCLEOTIDE SEQUENCE</scope>
    <source>
        <strain evidence="3">cv. Jingnong 6</strain>
    </source>
</reference>
<dbReference type="Gramene" id="KOM58226">
    <property type="protein sequence ID" value="KOM58226"/>
    <property type="gene ID" value="LR48_Vigan11g126000"/>
</dbReference>
<protein>
    <submittedName>
        <fullName evidence="2">Uncharacterized protein</fullName>
    </submittedName>
</protein>
<evidence type="ECO:0000256" key="1">
    <source>
        <dbReference type="SAM" id="MobiDB-lite"/>
    </source>
</evidence>
<sequence length="99" mass="10686">MHYCRAMTSCALVVVEQLAYPKLPHKRVKPQQLHFLHKGSQVGAENKRPRGEQVPNADVRDSGVDSGGEDAVFEAATEESGFPSDNGNDTASGGRRCSC</sequence>
<evidence type="ECO:0000313" key="3">
    <source>
        <dbReference type="Proteomes" id="UP000053144"/>
    </source>
</evidence>
<organism evidence="2 3">
    <name type="scientific">Phaseolus angularis</name>
    <name type="common">Azuki bean</name>
    <name type="synonym">Vigna angularis</name>
    <dbReference type="NCBI Taxonomy" id="3914"/>
    <lineage>
        <taxon>Eukaryota</taxon>
        <taxon>Viridiplantae</taxon>
        <taxon>Streptophyta</taxon>
        <taxon>Embryophyta</taxon>
        <taxon>Tracheophyta</taxon>
        <taxon>Spermatophyta</taxon>
        <taxon>Magnoliopsida</taxon>
        <taxon>eudicotyledons</taxon>
        <taxon>Gunneridae</taxon>
        <taxon>Pentapetalae</taxon>
        <taxon>rosids</taxon>
        <taxon>fabids</taxon>
        <taxon>Fabales</taxon>
        <taxon>Fabaceae</taxon>
        <taxon>Papilionoideae</taxon>
        <taxon>50 kb inversion clade</taxon>
        <taxon>NPAAA clade</taxon>
        <taxon>indigoferoid/millettioid clade</taxon>
        <taxon>Phaseoleae</taxon>
        <taxon>Vigna</taxon>
    </lineage>
</organism>
<evidence type="ECO:0000313" key="2">
    <source>
        <dbReference type="EMBL" id="KOM58226.1"/>
    </source>
</evidence>
<dbReference type="Proteomes" id="UP000053144">
    <property type="component" value="Chromosome 11"/>
</dbReference>